<reference evidence="2 3" key="1">
    <citation type="journal article" date="2004" name="Proc. Natl. Acad. Sci. U.S.A.">
        <title>Genome sequence of Picrophilus torridus and its implications for life around pH 0.</title>
        <authorList>
            <person name="Futterer O."/>
            <person name="Angelov A."/>
            <person name="Liesegang H."/>
            <person name="Gottschalk G."/>
            <person name="Schleper C."/>
            <person name="Schepers B."/>
            <person name="Dock C."/>
            <person name="Antranikian G."/>
            <person name="Liebl W."/>
        </authorList>
    </citation>
    <scope>NUCLEOTIDE SEQUENCE [LARGE SCALE GENOMIC DNA]</scope>
    <source>
        <strain evidence="3">ATCC 700027 / DSM 9790 / JCM 10055 / NBRC 100828</strain>
    </source>
</reference>
<dbReference type="STRING" id="263820.PTO0212"/>
<dbReference type="EMBL" id="AE017261">
    <property type="protein sequence ID" value="AAT42797.1"/>
    <property type="molecule type" value="Genomic_DNA"/>
</dbReference>
<dbReference type="Proteomes" id="UP000000438">
    <property type="component" value="Chromosome"/>
</dbReference>
<dbReference type="CDD" id="cd02439">
    <property type="entry name" value="DMB-PRT_CobT"/>
    <property type="match status" value="1"/>
</dbReference>
<dbReference type="PaxDb" id="263820-PTO0212"/>
<dbReference type="InterPro" id="IPR036087">
    <property type="entry name" value="Nict_dMeBzImd_PRibTrfase_sf"/>
</dbReference>
<dbReference type="GO" id="GO:0008939">
    <property type="term" value="F:nicotinate-nucleotide-dimethylbenzimidazole phosphoribosyltransferase activity"/>
    <property type="evidence" value="ECO:0007669"/>
    <property type="project" value="InterPro"/>
</dbReference>
<dbReference type="RefSeq" id="WP_011177013.1">
    <property type="nucleotide sequence ID" value="NC_005877.1"/>
</dbReference>
<gene>
    <name evidence="2" type="ordered locus">PTO0212</name>
</gene>
<dbReference type="PANTHER" id="PTHR38811:SF1">
    <property type="entry name" value="UPF0284 PROTEIN SLL1500"/>
    <property type="match status" value="1"/>
</dbReference>
<evidence type="ECO:0000256" key="1">
    <source>
        <dbReference type="HAMAP-Rule" id="MF_01086"/>
    </source>
</evidence>
<keyword evidence="2" id="KW-0808">Transferase</keyword>
<organism evidence="2 3">
    <name type="scientific">Picrophilus torridus (strain ATCC 700027 / DSM 9790 / JCM 10055 / NBRC 100828 / KAW 2/3)</name>
    <dbReference type="NCBI Taxonomy" id="1122961"/>
    <lineage>
        <taxon>Archaea</taxon>
        <taxon>Methanobacteriati</taxon>
        <taxon>Thermoplasmatota</taxon>
        <taxon>Thermoplasmata</taxon>
        <taxon>Thermoplasmatales</taxon>
        <taxon>Picrophilaceae</taxon>
        <taxon>Picrophilus</taxon>
    </lineage>
</organism>
<evidence type="ECO:0000313" key="3">
    <source>
        <dbReference type="Proteomes" id="UP000000438"/>
    </source>
</evidence>
<dbReference type="InParanoid" id="Q6L2K5"/>
<sequence>MDFRNKKSIYILLAGSTEISLIPGISAAGASPGATLMTPVLDSEIIYSGKCLSMDVIPMTGNGIPTPAIITRACNVLSNVKVLIVDSGFYKSPEIPFFYTGLGPAKNPVMETALPRFNEALDFGSYLGDLIDGLYDNIILAESIPGGTTTAYIVLNALGYNYMTSSSMRQNPMEMKRDLMERSFKRVYKNEPMDAVKEYGDYMMAMAIGMSRSVKKSDLIYAGGTQMITVQLLDYLINKKKRLVYSTKYVYNDAMNLINSISLNFEYSSPDFSGIKGLEYYENGFVKEGTGFGAAFALASIYGTENVYKSIINVYNSFLRS</sequence>
<comment type="similarity">
    <text evidence="1">Belongs to the UPF0284 family.</text>
</comment>
<keyword evidence="2" id="KW-0328">Glycosyltransferase</keyword>
<dbReference type="InterPro" id="IPR002805">
    <property type="entry name" value="Nict_dMeBzImd_PRibTrfase_arc"/>
</dbReference>
<dbReference type="PANTHER" id="PTHR38811">
    <property type="match status" value="1"/>
</dbReference>
<dbReference type="KEGG" id="pto:PTO0212"/>
<proteinExistence type="inferred from homology"/>
<dbReference type="HOGENOM" id="CLU_053134_0_0_2"/>
<dbReference type="NCBIfam" id="NF003372">
    <property type="entry name" value="PRK04447.1-5"/>
    <property type="match status" value="1"/>
</dbReference>
<name>Q6L2K5_PICTO</name>
<dbReference type="GeneID" id="2843973"/>
<dbReference type="Gene3D" id="3.40.50.10210">
    <property type="match status" value="1"/>
</dbReference>
<evidence type="ECO:0000313" key="2">
    <source>
        <dbReference type="EMBL" id="AAT42797.1"/>
    </source>
</evidence>
<dbReference type="OrthoDB" id="9136at2157"/>
<dbReference type="PATRIC" id="fig|263820.9.peg.230"/>
<dbReference type="HAMAP" id="MF_01086">
    <property type="entry name" value="UPF0284"/>
    <property type="match status" value="1"/>
</dbReference>
<dbReference type="InterPro" id="IPR003200">
    <property type="entry name" value="Nict_dMeBzImd_PRibTrfase"/>
</dbReference>
<dbReference type="SUPFAM" id="SSF52733">
    <property type="entry name" value="Nicotinate mononucleotide:5,6-dimethylbenzimidazole phosphoribosyltransferase (CobT)"/>
    <property type="match status" value="1"/>
</dbReference>
<dbReference type="AlphaFoldDB" id="Q6L2K5"/>
<protein>
    <recommendedName>
        <fullName evidence="1">UPF0284 protein PTO0212</fullName>
    </recommendedName>
</protein>
<dbReference type="eggNOG" id="arCOG04272">
    <property type="taxonomic scope" value="Archaea"/>
</dbReference>
<accession>Q6L2K5</accession>